<dbReference type="EMBL" id="MU857692">
    <property type="protein sequence ID" value="KAK4245750.1"/>
    <property type="molecule type" value="Genomic_DNA"/>
</dbReference>
<feature type="signal peptide" evidence="1">
    <location>
        <begin position="1"/>
        <end position="17"/>
    </location>
</feature>
<evidence type="ECO:0000256" key="1">
    <source>
        <dbReference type="SAM" id="SignalP"/>
    </source>
</evidence>
<sequence>MHLSLALTLLTAAMGLASPAANPDPEASVPQAIKVPVAAVEARDLVAEAEEAHAMLSKRACTKGCKCMKGLRQGQYCGNCVLEGKYVITAKRYNNHIYECSPSGGCCDYGKGKDCGTSKARCGPY</sequence>
<reference evidence="2" key="2">
    <citation type="submission" date="2023-05" db="EMBL/GenBank/DDBJ databases">
        <authorList>
            <consortium name="Lawrence Berkeley National Laboratory"/>
            <person name="Steindorff A."/>
            <person name="Hensen N."/>
            <person name="Bonometti L."/>
            <person name="Westerberg I."/>
            <person name="Brannstrom I.O."/>
            <person name="Guillou S."/>
            <person name="Cros-Aarteil S."/>
            <person name="Calhoun S."/>
            <person name="Haridas S."/>
            <person name="Kuo A."/>
            <person name="Mondo S."/>
            <person name="Pangilinan J."/>
            <person name="Riley R."/>
            <person name="Labutti K."/>
            <person name="Andreopoulos B."/>
            <person name="Lipzen A."/>
            <person name="Chen C."/>
            <person name="Yanf M."/>
            <person name="Daum C."/>
            <person name="Ng V."/>
            <person name="Clum A."/>
            <person name="Ohm R."/>
            <person name="Martin F."/>
            <person name="Silar P."/>
            <person name="Natvig D."/>
            <person name="Lalanne C."/>
            <person name="Gautier V."/>
            <person name="Ament-Velasquez S.L."/>
            <person name="Kruys A."/>
            <person name="Hutchinson M.I."/>
            <person name="Powell A.J."/>
            <person name="Barry K."/>
            <person name="Miller A.N."/>
            <person name="Grigoriev I.V."/>
            <person name="Debuchy R."/>
            <person name="Gladieux P."/>
            <person name="Thoren M.H."/>
            <person name="Johannesson H."/>
        </authorList>
    </citation>
    <scope>NUCLEOTIDE SEQUENCE</scope>
    <source>
        <strain evidence="2">CBS 359.72</strain>
    </source>
</reference>
<name>A0AAN7HLD8_9PEZI</name>
<protein>
    <submittedName>
        <fullName evidence="2">Uncharacterized protein</fullName>
    </submittedName>
</protein>
<dbReference type="Proteomes" id="UP001303647">
    <property type="component" value="Unassembled WGS sequence"/>
</dbReference>
<accession>A0AAN7HLD8</accession>
<proteinExistence type="predicted"/>
<organism evidence="2 3">
    <name type="scientific">Corynascus novoguineensis</name>
    <dbReference type="NCBI Taxonomy" id="1126955"/>
    <lineage>
        <taxon>Eukaryota</taxon>
        <taxon>Fungi</taxon>
        <taxon>Dikarya</taxon>
        <taxon>Ascomycota</taxon>
        <taxon>Pezizomycotina</taxon>
        <taxon>Sordariomycetes</taxon>
        <taxon>Sordariomycetidae</taxon>
        <taxon>Sordariales</taxon>
        <taxon>Chaetomiaceae</taxon>
        <taxon>Corynascus</taxon>
    </lineage>
</organism>
<keyword evidence="3" id="KW-1185">Reference proteome</keyword>
<gene>
    <name evidence="2" type="ORF">C7999DRAFT_16097</name>
</gene>
<evidence type="ECO:0000313" key="3">
    <source>
        <dbReference type="Proteomes" id="UP001303647"/>
    </source>
</evidence>
<dbReference type="AlphaFoldDB" id="A0AAN7HLD8"/>
<keyword evidence="1" id="KW-0732">Signal</keyword>
<comment type="caution">
    <text evidence="2">The sequence shown here is derived from an EMBL/GenBank/DDBJ whole genome shotgun (WGS) entry which is preliminary data.</text>
</comment>
<feature type="chain" id="PRO_5042901156" evidence="1">
    <location>
        <begin position="18"/>
        <end position="125"/>
    </location>
</feature>
<reference evidence="2" key="1">
    <citation type="journal article" date="2023" name="Mol. Phylogenet. Evol.">
        <title>Genome-scale phylogeny and comparative genomics of the fungal order Sordariales.</title>
        <authorList>
            <person name="Hensen N."/>
            <person name="Bonometti L."/>
            <person name="Westerberg I."/>
            <person name="Brannstrom I.O."/>
            <person name="Guillou S."/>
            <person name="Cros-Aarteil S."/>
            <person name="Calhoun S."/>
            <person name="Haridas S."/>
            <person name="Kuo A."/>
            <person name="Mondo S."/>
            <person name="Pangilinan J."/>
            <person name="Riley R."/>
            <person name="LaButti K."/>
            <person name="Andreopoulos B."/>
            <person name="Lipzen A."/>
            <person name="Chen C."/>
            <person name="Yan M."/>
            <person name="Daum C."/>
            <person name="Ng V."/>
            <person name="Clum A."/>
            <person name="Steindorff A."/>
            <person name="Ohm R.A."/>
            <person name="Martin F."/>
            <person name="Silar P."/>
            <person name="Natvig D.O."/>
            <person name="Lalanne C."/>
            <person name="Gautier V."/>
            <person name="Ament-Velasquez S.L."/>
            <person name="Kruys A."/>
            <person name="Hutchinson M.I."/>
            <person name="Powell A.J."/>
            <person name="Barry K."/>
            <person name="Miller A.N."/>
            <person name="Grigoriev I.V."/>
            <person name="Debuchy R."/>
            <person name="Gladieux P."/>
            <person name="Hiltunen Thoren M."/>
            <person name="Johannesson H."/>
        </authorList>
    </citation>
    <scope>NUCLEOTIDE SEQUENCE</scope>
    <source>
        <strain evidence="2">CBS 359.72</strain>
    </source>
</reference>
<evidence type="ECO:0000313" key="2">
    <source>
        <dbReference type="EMBL" id="KAK4245750.1"/>
    </source>
</evidence>